<accession>A0ABR4N3U8</accession>
<name>A0ABR4N3U8_9FUNG</name>
<keyword evidence="3" id="KW-1185">Reference proteome</keyword>
<keyword evidence="1" id="KW-1133">Transmembrane helix</keyword>
<proteinExistence type="predicted"/>
<evidence type="ECO:0000313" key="2">
    <source>
        <dbReference type="EMBL" id="KAL2914185.1"/>
    </source>
</evidence>
<reference evidence="2 3" key="1">
    <citation type="submission" date="2023-09" db="EMBL/GenBank/DDBJ databases">
        <title>Pangenome analysis of Batrachochytrium dendrobatidis and related Chytrids.</title>
        <authorList>
            <person name="Yacoub M.N."/>
            <person name="Stajich J.E."/>
            <person name="James T.Y."/>
        </authorList>
    </citation>
    <scope>NUCLEOTIDE SEQUENCE [LARGE SCALE GENOMIC DNA]</scope>
    <source>
        <strain evidence="2 3">JEL0888</strain>
    </source>
</reference>
<keyword evidence="1" id="KW-0812">Transmembrane</keyword>
<protein>
    <submittedName>
        <fullName evidence="2">Uncharacterized protein</fullName>
    </submittedName>
</protein>
<comment type="caution">
    <text evidence="2">The sequence shown here is derived from an EMBL/GenBank/DDBJ whole genome shotgun (WGS) entry which is preliminary data.</text>
</comment>
<evidence type="ECO:0000313" key="3">
    <source>
        <dbReference type="Proteomes" id="UP001527925"/>
    </source>
</evidence>
<sequence length="336" mass="36311">MSSGRSGDGTLACSLNSGMFVATKYTGRMLTGKGRMVVDMAKYGIGALFVLVMIIYAGVRAHKVATQMPATYVTTTPPNKLPIDYLNQLFPSKIPDASYEFPAFTVCPESGGSAKFVSCFVTLTPSGAKKTCDANGMYTRVLPIDDDQVTCLTVNDAPGVPMVASDARDVLTLVVSISGAPKGSPDGALVTAHHHLGVNVAPERSFENFFGVSAGTMSEVVGKKKFDIGQGGDMTWQYDIKATNMRLALGNQTLADMNQAIIEFRYPKLEITYEKEFLPLDMNNWLGEVGGVACLLFFLLRLVVVILEGVLTQLDAFSMMDKRRGYNDETEGFANL</sequence>
<feature type="transmembrane region" description="Helical" evidence="1">
    <location>
        <begin position="40"/>
        <end position="59"/>
    </location>
</feature>
<dbReference type="Proteomes" id="UP001527925">
    <property type="component" value="Unassembled WGS sequence"/>
</dbReference>
<gene>
    <name evidence="2" type="ORF">HK105_206276</name>
</gene>
<dbReference type="EMBL" id="JADGIZ020000036">
    <property type="protein sequence ID" value="KAL2914185.1"/>
    <property type="molecule type" value="Genomic_DNA"/>
</dbReference>
<organism evidence="2 3">
    <name type="scientific">Polyrhizophydium stewartii</name>
    <dbReference type="NCBI Taxonomy" id="2732419"/>
    <lineage>
        <taxon>Eukaryota</taxon>
        <taxon>Fungi</taxon>
        <taxon>Fungi incertae sedis</taxon>
        <taxon>Chytridiomycota</taxon>
        <taxon>Chytridiomycota incertae sedis</taxon>
        <taxon>Chytridiomycetes</taxon>
        <taxon>Rhizophydiales</taxon>
        <taxon>Rhizophydiales incertae sedis</taxon>
        <taxon>Polyrhizophydium</taxon>
    </lineage>
</organism>
<evidence type="ECO:0000256" key="1">
    <source>
        <dbReference type="SAM" id="Phobius"/>
    </source>
</evidence>
<keyword evidence="1" id="KW-0472">Membrane</keyword>
<feature type="transmembrane region" description="Helical" evidence="1">
    <location>
        <begin position="285"/>
        <end position="307"/>
    </location>
</feature>